<keyword evidence="5" id="KW-1185">Reference proteome</keyword>
<evidence type="ECO:0000313" key="5">
    <source>
        <dbReference type="Proteomes" id="UP001159363"/>
    </source>
</evidence>
<reference evidence="4 5" key="1">
    <citation type="submission" date="2023-02" db="EMBL/GenBank/DDBJ databases">
        <title>LHISI_Scaffold_Assembly.</title>
        <authorList>
            <person name="Stuart O.P."/>
            <person name="Cleave R."/>
            <person name="Magrath M.J.L."/>
            <person name="Mikheyev A.S."/>
        </authorList>
    </citation>
    <scope>NUCLEOTIDE SEQUENCE [LARGE SCALE GENOMIC DNA]</scope>
    <source>
        <strain evidence="4">Daus_M_001</strain>
        <tissue evidence="4">Leg muscle</tissue>
    </source>
</reference>
<dbReference type="InterPro" id="IPR027806">
    <property type="entry name" value="HARBI1_dom"/>
</dbReference>
<name>A0ABQ9GS72_9NEOP</name>
<gene>
    <name evidence="4" type="ORF">PR048_022728</name>
</gene>
<proteinExistence type="predicted"/>
<evidence type="ECO:0000313" key="4">
    <source>
        <dbReference type="EMBL" id="KAJ8874839.1"/>
    </source>
</evidence>
<protein>
    <recommendedName>
        <fullName evidence="3">DDE Tnp4 domain-containing protein</fullName>
    </recommendedName>
</protein>
<comment type="cofactor">
    <cofactor evidence="1">
        <name>a divalent metal cation</name>
        <dbReference type="ChEBI" id="CHEBI:60240"/>
    </cofactor>
</comment>
<comment type="caution">
    <text evidence="4">The sequence shown here is derived from an EMBL/GenBank/DDBJ whole genome shotgun (WGS) entry which is preliminary data.</text>
</comment>
<evidence type="ECO:0000259" key="3">
    <source>
        <dbReference type="Pfam" id="PF13359"/>
    </source>
</evidence>
<keyword evidence="2" id="KW-0479">Metal-binding</keyword>
<accession>A0ABQ9GS72</accession>
<evidence type="ECO:0000256" key="1">
    <source>
        <dbReference type="ARBA" id="ARBA00001968"/>
    </source>
</evidence>
<evidence type="ECO:0000256" key="2">
    <source>
        <dbReference type="ARBA" id="ARBA00022723"/>
    </source>
</evidence>
<sequence>MLDAPLPRVFIADEDFRLTTYLMRPYHILRADNILDAPLPHVFIADEDFGLTTHLMRPYNSNKVTVRSRVYNYRHCRARRCVECAFGMLSGK</sequence>
<dbReference type="Proteomes" id="UP001159363">
    <property type="component" value="Chromosome 8"/>
</dbReference>
<feature type="domain" description="DDE Tnp4" evidence="3">
    <location>
        <begin position="30"/>
        <end position="90"/>
    </location>
</feature>
<dbReference type="EMBL" id="JARBHB010000009">
    <property type="protein sequence ID" value="KAJ8874839.1"/>
    <property type="molecule type" value="Genomic_DNA"/>
</dbReference>
<dbReference type="Pfam" id="PF13359">
    <property type="entry name" value="DDE_Tnp_4"/>
    <property type="match status" value="1"/>
</dbReference>
<organism evidence="4 5">
    <name type="scientific">Dryococelus australis</name>
    <dbReference type="NCBI Taxonomy" id="614101"/>
    <lineage>
        <taxon>Eukaryota</taxon>
        <taxon>Metazoa</taxon>
        <taxon>Ecdysozoa</taxon>
        <taxon>Arthropoda</taxon>
        <taxon>Hexapoda</taxon>
        <taxon>Insecta</taxon>
        <taxon>Pterygota</taxon>
        <taxon>Neoptera</taxon>
        <taxon>Polyneoptera</taxon>
        <taxon>Phasmatodea</taxon>
        <taxon>Verophasmatodea</taxon>
        <taxon>Anareolatae</taxon>
        <taxon>Phasmatidae</taxon>
        <taxon>Eurycanthinae</taxon>
        <taxon>Dryococelus</taxon>
    </lineage>
</organism>